<proteinExistence type="predicted"/>
<evidence type="ECO:0000313" key="2">
    <source>
        <dbReference type="Proteomes" id="UP000032024"/>
    </source>
</evidence>
<dbReference type="AlphaFoldDB" id="A0AAN0T871"/>
<name>A0AAN0T871_HEYCO</name>
<dbReference type="EMBL" id="CP010525">
    <property type="protein sequence ID" value="AJO24647.1"/>
    <property type="molecule type" value="Genomic_DNA"/>
</dbReference>
<dbReference type="Proteomes" id="UP000032024">
    <property type="component" value="Chromosome"/>
</dbReference>
<sequence>MKKVLFACLALLLLCVLTGWNLLGKSGKPANANTFKPAKLTANEEAILHASTDNSFLYQYRVDPNKYKSVRIWLEEYKYGKLVNNHLFELEEEAGKKGTIMFTASPVSENSKRYKVIEGIYTGKGNTTFNTFKTFPAAGDKDINAFSLSGVDSAESASGKKILGAIGFSKDDSAPAPPLHDFEDLKKHKKEIQSYATLLVVQCEFKNNKRSA</sequence>
<accession>A0AAN0T871</accession>
<reference evidence="2" key="1">
    <citation type="submission" date="2015-01" db="EMBL/GenBank/DDBJ databases">
        <title>Comparative genome analysis of Bacillus coagulans HM-08, Clostridium butyricum HM-68, Bacillus subtilis HM-66 and Bacillus paralicheniformis BL-09.</title>
        <authorList>
            <person name="Zhang H."/>
        </authorList>
    </citation>
    <scope>NUCLEOTIDE SEQUENCE [LARGE SCALE GENOMIC DNA]</scope>
    <source>
        <strain evidence="2">HM-08</strain>
    </source>
</reference>
<gene>
    <name evidence="1" type="ORF">SB48_HM08orf06123</name>
</gene>
<evidence type="ECO:0000313" key="1">
    <source>
        <dbReference type="EMBL" id="AJO24647.1"/>
    </source>
</evidence>
<organism evidence="1 2">
    <name type="scientific">Heyndrickxia coagulans</name>
    <name type="common">Weizmannia coagulans</name>
    <dbReference type="NCBI Taxonomy" id="1398"/>
    <lineage>
        <taxon>Bacteria</taxon>
        <taxon>Bacillati</taxon>
        <taxon>Bacillota</taxon>
        <taxon>Bacilli</taxon>
        <taxon>Bacillales</taxon>
        <taxon>Bacillaceae</taxon>
        <taxon>Heyndrickxia</taxon>
    </lineage>
</organism>
<keyword evidence="2" id="KW-1185">Reference proteome</keyword>
<protein>
    <submittedName>
        <fullName evidence="1">Uncharacterized protein</fullName>
    </submittedName>
</protein>
<dbReference type="RefSeq" id="WP_035182707.1">
    <property type="nucleotide sequence ID" value="NZ_CP010525.1"/>
</dbReference>